<feature type="repeat" description="Solcar" evidence="10">
    <location>
        <begin position="129"/>
        <end position="212"/>
    </location>
</feature>
<dbReference type="AlphaFoldDB" id="A0A9C7UTB9"/>
<dbReference type="GO" id="GO:0022857">
    <property type="term" value="F:transmembrane transporter activity"/>
    <property type="evidence" value="ECO:0007669"/>
    <property type="project" value="TreeGrafter"/>
</dbReference>
<evidence type="ECO:0000256" key="8">
    <source>
        <dbReference type="ARBA" id="ARBA00023128"/>
    </source>
</evidence>
<evidence type="ECO:0000256" key="5">
    <source>
        <dbReference type="ARBA" id="ARBA00022737"/>
    </source>
</evidence>
<dbReference type="InterPro" id="IPR051028">
    <property type="entry name" value="Mito_Solute_Carrier"/>
</dbReference>
<dbReference type="InterPro" id="IPR002067">
    <property type="entry name" value="MCP"/>
</dbReference>
<protein>
    <recommendedName>
        <fullName evidence="15">Mitochondrial carrier protein</fullName>
    </recommendedName>
</protein>
<evidence type="ECO:0000256" key="10">
    <source>
        <dbReference type="PROSITE-ProRule" id="PRU00282"/>
    </source>
</evidence>
<feature type="transmembrane region" description="Helical" evidence="12">
    <location>
        <begin position="27"/>
        <end position="47"/>
    </location>
</feature>
<evidence type="ECO:0008006" key="15">
    <source>
        <dbReference type="Google" id="ProtNLM"/>
    </source>
</evidence>
<keyword evidence="6" id="KW-0999">Mitochondrion inner membrane</keyword>
<sequence length="313" mass="33737">MANMSVESILSSQPKREAAFQTLLQNILFGGMAGVMGTSIIFPLYTIKTNLQSGHSPNYTPTVKGVASILSVHQWKVGPVIRSIIGREGWRGFYRGLTPTLLGVAPEKAIKLSVNDFLSSILCDEHGKTSFMNSVIAGGGAGFCQVIATCPMEMLMITFQTRSSLGQPVHSVVQLVKELGLGGMYKGLMATLCRDVPFSMIFFSVNAQLKSIFQGSSEKLAISYVFLSGVGAGSLAAVLSTPMDVIKTRLQSAHSPYKGIVDCFIRTLHEDGITKFFSGSVARACIVSPLFGIALLFYELQKRLASSPKLNHI</sequence>
<name>A0A9C7UTB9_9RHOD</name>
<dbReference type="Proteomes" id="UP001061958">
    <property type="component" value="Unassembled WGS sequence"/>
</dbReference>
<dbReference type="EMBL" id="BQMJ01000053">
    <property type="protein sequence ID" value="GJQ14320.1"/>
    <property type="molecule type" value="Genomic_DNA"/>
</dbReference>
<keyword evidence="5" id="KW-0677">Repeat</keyword>
<dbReference type="PROSITE" id="PS50920">
    <property type="entry name" value="SOLCAR"/>
    <property type="match status" value="3"/>
</dbReference>
<evidence type="ECO:0000313" key="13">
    <source>
        <dbReference type="EMBL" id="GJQ14320.1"/>
    </source>
</evidence>
<dbReference type="PANTHER" id="PTHR45678">
    <property type="entry name" value="MITOCHONDRIAL 2-OXODICARBOXYLATE CARRIER 1-RELATED"/>
    <property type="match status" value="1"/>
</dbReference>
<dbReference type="PANTHER" id="PTHR45678:SF15">
    <property type="entry name" value="MITOCHONDRIAL SUBSTRATE CARRIER FAMILY PROTEIN X"/>
    <property type="match status" value="1"/>
</dbReference>
<dbReference type="SUPFAM" id="SSF103506">
    <property type="entry name" value="Mitochondrial carrier"/>
    <property type="match status" value="1"/>
</dbReference>
<dbReference type="InterPro" id="IPR023395">
    <property type="entry name" value="MCP_dom_sf"/>
</dbReference>
<comment type="subcellular location">
    <subcellularLocation>
        <location evidence="1">Mitochondrion inner membrane</location>
        <topology evidence="1">Multi-pass membrane protein</topology>
    </subcellularLocation>
</comment>
<organism evidence="13 14">
    <name type="scientific">Galdieria partita</name>
    <dbReference type="NCBI Taxonomy" id="83374"/>
    <lineage>
        <taxon>Eukaryota</taxon>
        <taxon>Rhodophyta</taxon>
        <taxon>Bangiophyceae</taxon>
        <taxon>Galdieriales</taxon>
        <taxon>Galdieriaceae</taxon>
        <taxon>Galdieria</taxon>
    </lineage>
</organism>
<comment type="caution">
    <text evidence="13">The sequence shown here is derived from an EMBL/GenBank/DDBJ whole genome shotgun (WGS) entry which is preliminary data.</text>
</comment>
<evidence type="ECO:0000256" key="12">
    <source>
        <dbReference type="SAM" id="Phobius"/>
    </source>
</evidence>
<keyword evidence="14" id="KW-1185">Reference proteome</keyword>
<keyword evidence="9 10" id="KW-0472">Membrane</keyword>
<evidence type="ECO:0000256" key="1">
    <source>
        <dbReference type="ARBA" id="ARBA00004448"/>
    </source>
</evidence>
<keyword evidence="4 10" id="KW-0812">Transmembrane</keyword>
<reference evidence="13" key="2">
    <citation type="submission" date="2022-01" db="EMBL/GenBank/DDBJ databases">
        <authorList>
            <person name="Hirooka S."/>
            <person name="Miyagishima S.Y."/>
        </authorList>
    </citation>
    <scope>NUCLEOTIDE SEQUENCE</scope>
    <source>
        <strain evidence="13">NBRC 102759</strain>
    </source>
</reference>
<evidence type="ECO:0000256" key="9">
    <source>
        <dbReference type="ARBA" id="ARBA00023136"/>
    </source>
</evidence>
<keyword evidence="8" id="KW-0496">Mitochondrion</keyword>
<feature type="transmembrane region" description="Helical" evidence="12">
    <location>
        <begin position="220"/>
        <end position="239"/>
    </location>
</feature>
<feature type="transmembrane region" description="Helical" evidence="12">
    <location>
        <begin position="281"/>
        <end position="300"/>
    </location>
</feature>
<dbReference type="Gene3D" id="1.50.40.10">
    <property type="entry name" value="Mitochondrial carrier domain"/>
    <property type="match status" value="2"/>
</dbReference>
<dbReference type="PRINTS" id="PR00926">
    <property type="entry name" value="MITOCARRIER"/>
</dbReference>
<comment type="similarity">
    <text evidence="2 11">Belongs to the mitochondrial carrier (TC 2.A.29) family.</text>
</comment>
<feature type="repeat" description="Solcar" evidence="10">
    <location>
        <begin position="220"/>
        <end position="304"/>
    </location>
</feature>
<dbReference type="Pfam" id="PF00153">
    <property type="entry name" value="Mito_carr"/>
    <property type="match status" value="3"/>
</dbReference>
<gene>
    <name evidence="13" type="ORF">GpartN1_g6111.t1</name>
</gene>
<evidence type="ECO:0000256" key="2">
    <source>
        <dbReference type="ARBA" id="ARBA00006375"/>
    </source>
</evidence>
<evidence type="ECO:0000256" key="6">
    <source>
        <dbReference type="ARBA" id="ARBA00022792"/>
    </source>
</evidence>
<dbReference type="InterPro" id="IPR018108">
    <property type="entry name" value="MCP_transmembrane"/>
</dbReference>
<dbReference type="GO" id="GO:0005743">
    <property type="term" value="C:mitochondrial inner membrane"/>
    <property type="evidence" value="ECO:0007669"/>
    <property type="project" value="UniProtKB-SubCell"/>
</dbReference>
<dbReference type="OrthoDB" id="2161at2759"/>
<evidence type="ECO:0000256" key="3">
    <source>
        <dbReference type="ARBA" id="ARBA00022448"/>
    </source>
</evidence>
<feature type="repeat" description="Solcar" evidence="10">
    <location>
        <begin position="21"/>
        <end position="121"/>
    </location>
</feature>
<keyword evidence="3 11" id="KW-0813">Transport</keyword>
<evidence type="ECO:0000256" key="7">
    <source>
        <dbReference type="ARBA" id="ARBA00022989"/>
    </source>
</evidence>
<evidence type="ECO:0000313" key="14">
    <source>
        <dbReference type="Proteomes" id="UP001061958"/>
    </source>
</evidence>
<accession>A0A9C7UTB9</accession>
<keyword evidence="7 12" id="KW-1133">Transmembrane helix</keyword>
<evidence type="ECO:0000256" key="11">
    <source>
        <dbReference type="RuleBase" id="RU000488"/>
    </source>
</evidence>
<reference evidence="13" key="1">
    <citation type="journal article" date="2022" name="Proc. Natl. Acad. Sci. U.S.A.">
        <title>Life cycle and functional genomics of the unicellular red alga Galdieria for elucidating algal and plant evolution and industrial use.</title>
        <authorList>
            <person name="Hirooka S."/>
            <person name="Itabashi T."/>
            <person name="Ichinose T.M."/>
            <person name="Onuma R."/>
            <person name="Fujiwara T."/>
            <person name="Yamashita S."/>
            <person name="Jong L.W."/>
            <person name="Tomita R."/>
            <person name="Iwane A.H."/>
            <person name="Miyagishima S.Y."/>
        </authorList>
    </citation>
    <scope>NUCLEOTIDE SEQUENCE</scope>
    <source>
        <strain evidence="13">NBRC 102759</strain>
    </source>
</reference>
<proteinExistence type="inferred from homology"/>
<evidence type="ECO:0000256" key="4">
    <source>
        <dbReference type="ARBA" id="ARBA00022692"/>
    </source>
</evidence>